<dbReference type="GO" id="GO:0003677">
    <property type="term" value="F:DNA binding"/>
    <property type="evidence" value="ECO:0007669"/>
    <property type="project" value="InterPro"/>
</dbReference>
<feature type="domain" description="DNA methylase adenine-specific" evidence="8">
    <location>
        <begin position="1"/>
        <end position="214"/>
    </location>
</feature>
<evidence type="ECO:0000256" key="5">
    <source>
        <dbReference type="ARBA" id="ARBA00022747"/>
    </source>
</evidence>
<evidence type="ECO:0000256" key="6">
    <source>
        <dbReference type="ARBA" id="ARBA00047942"/>
    </source>
</evidence>
<sequence length="266" mass="30040">MVLHNVSAANQHLHNADTLDADWPTEEPTNFDSVLMNPPYSAKWSADKGFLDDPRFSMYGVLAPKSKADFAFLLHGYYHLKDSGVMAIVLPHGVLFRGGAEGKIRKELLENGSIDAVIGLPANIFYNTSIPTTIIVLRKDRDNEDVLFIDASNEFTKGKNQNVLEDKHIDKILETYKKREVVDKFSHAANYDEIDENDFNLNIPRYVDTFEEEEPIDMAALSKEIIDLDKEIEKSEAEISSMIDELAVTDDSKEFIEAAKAVFNHE</sequence>
<dbReference type="PROSITE" id="PS00092">
    <property type="entry name" value="N6_MTASE"/>
    <property type="match status" value="1"/>
</dbReference>
<evidence type="ECO:0000256" key="2">
    <source>
        <dbReference type="ARBA" id="ARBA00022603"/>
    </source>
</evidence>
<keyword evidence="3 9" id="KW-0808">Transferase</keyword>
<evidence type="ECO:0000256" key="1">
    <source>
        <dbReference type="ARBA" id="ARBA00011900"/>
    </source>
</evidence>
<dbReference type="GO" id="GO:0009007">
    <property type="term" value="F:site-specific DNA-methyltransferase (adenine-specific) activity"/>
    <property type="evidence" value="ECO:0007669"/>
    <property type="project" value="UniProtKB-EC"/>
</dbReference>
<comment type="caution">
    <text evidence="9">The sequence shown here is derived from an EMBL/GenBank/DDBJ whole genome shotgun (WGS) entry which is preliminary data.</text>
</comment>
<dbReference type="REBASE" id="195049">
    <property type="entry name" value="M.Tmu115ORF1847P"/>
</dbReference>
<dbReference type="InterPro" id="IPR029063">
    <property type="entry name" value="SAM-dependent_MTases_sf"/>
</dbReference>
<dbReference type="InterPro" id="IPR003356">
    <property type="entry name" value="DNA_methylase_A-5"/>
</dbReference>
<dbReference type="InterPro" id="IPR002052">
    <property type="entry name" value="DNA_methylase_N6_adenine_CS"/>
</dbReference>
<reference evidence="9 10" key="1">
    <citation type="submission" date="2014-08" db="EMBL/GenBank/DDBJ databases">
        <title>Genome sequence of Tetragenococcus muriaticus.</title>
        <authorList>
            <person name="Chuea-nongthon C."/>
            <person name="Rodtong S."/>
            <person name="Yongsawatdigul J."/>
            <person name="Steele J.L."/>
            <person name="Liu X.-y."/>
            <person name="Speers J."/>
            <person name="Glasner J.D."/>
            <person name="Neeno-Eckwall E.C."/>
        </authorList>
    </citation>
    <scope>NUCLEOTIDE SEQUENCE [LARGE SCALE GENOMIC DNA]</scope>
    <source>
        <strain evidence="9 10">PMC-11-5</strain>
    </source>
</reference>
<keyword evidence="4" id="KW-0949">S-adenosyl-L-methionine</keyword>
<gene>
    <name evidence="9" type="ORF">TMUPMC115_1847</name>
</gene>
<keyword evidence="2 9" id="KW-0489">Methyltransferase</keyword>
<dbReference type="AlphaFoldDB" id="A0A091CCM5"/>
<name>A0A091CCM5_9ENTE</name>
<dbReference type="EC" id="2.1.1.72" evidence="1"/>
<dbReference type="GO" id="GO:0008170">
    <property type="term" value="F:N-methyltransferase activity"/>
    <property type="evidence" value="ECO:0007669"/>
    <property type="project" value="InterPro"/>
</dbReference>
<dbReference type="PATRIC" id="fig|1302649.3.peg.1847"/>
<evidence type="ECO:0000313" key="9">
    <source>
        <dbReference type="EMBL" id="KFN90593.1"/>
    </source>
</evidence>
<dbReference type="EMBL" id="JPVU01000198">
    <property type="protein sequence ID" value="KFN90593.1"/>
    <property type="molecule type" value="Genomic_DNA"/>
</dbReference>
<dbReference type="Gene3D" id="3.40.50.150">
    <property type="entry name" value="Vaccinia Virus protein VP39"/>
    <property type="match status" value="1"/>
</dbReference>
<dbReference type="PRINTS" id="PR00507">
    <property type="entry name" value="N12N6MTFRASE"/>
</dbReference>
<dbReference type="Pfam" id="PF02384">
    <property type="entry name" value="N6_Mtase"/>
    <property type="match status" value="1"/>
</dbReference>
<accession>A0A091CCM5</accession>
<evidence type="ECO:0000259" key="8">
    <source>
        <dbReference type="Pfam" id="PF02384"/>
    </source>
</evidence>
<dbReference type="SUPFAM" id="SSF53335">
    <property type="entry name" value="S-adenosyl-L-methionine-dependent methyltransferases"/>
    <property type="match status" value="1"/>
</dbReference>
<comment type="catalytic activity">
    <reaction evidence="6">
        <text>a 2'-deoxyadenosine in DNA + S-adenosyl-L-methionine = an N(6)-methyl-2'-deoxyadenosine in DNA + S-adenosyl-L-homocysteine + H(+)</text>
        <dbReference type="Rhea" id="RHEA:15197"/>
        <dbReference type="Rhea" id="RHEA-COMP:12418"/>
        <dbReference type="Rhea" id="RHEA-COMP:12419"/>
        <dbReference type="ChEBI" id="CHEBI:15378"/>
        <dbReference type="ChEBI" id="CHEBI:57856"/>
        <dbReference type="ChEBI" id="CHEBI:59789"/>
        <dbReference type="ChEBI" id="CHEBI:90615"/>
        <dbReference type="ChEBI" id="CHEBI:90616"/>
        <dbReference type="EC" id="2.1.1.72"/>
    </reaction>
</comment>
<keyword evidence="5" id="KW-0680">Restriction system</keyword>
<evidence type="ECO:0000256" key="4">
    <source>
        <dbReference type="ARBA" id="ARBA00022691"/>
    </source>
</evidence>
<dbReference type="GO" id="GO:0009307">
    <property type="term" value="P:DNA restriction-modification system"/>
    <property type="evidence" value="ECO:0007669"/>
    <property type="project" value="UniProtKB-KW"/>
</dbReference>
<organism evidence="9 10">
    <name type="scientific">Tetragenococcus muriaticus PMC-11-5</name>
    <dbReference type="NCBI Taxonomy" id="1302649"/>
    <lineage>
        <taxon>Bacteria</taxon>
        <taxon>Bacillati</taxon>
        <taxon>Bacillota</taxon>
        <taxon>Bacilli</taxon>
        <taxon>Lactobacillales</taxon>
        <taxon>Enterococcaceae</taxon>
        <taxon>Tetragenococcus</taxon>
    </lineage>
</organism>
<dbReference type="Proteomes" id="UP000029380">
    <property type="component" value="Unassembled WGS sequence"/>
</dbReference>
<keyword evidence="7" id="KW-0175">Coiled coil</keyword>
<dbReference type="PANTHER" id="PTHR42933">
    <property type="entry name" value="SLR6095 PROTEIN"/>
    <property type="match status" value="1"/>
</dbReference>
<proteinExistence type="predicted"/>
<dbReference type="GO" id="GO:0032259">
    <property type="term" value="P:methylation"/>
    <property type="evidence" value="ECO:0007669"/>
    <property type="project" value="UniProtKB-KW"/>
</dbReference>
<protein>
    <recommendedName>
        <fullName evidence="1">site-specific DNA-methyltransferase (adenine-specific)</fullName>
        <ecNumber evidence="1">2.1.1.72</ecNumber>
    </recommendedName>
</protein>
<evidence type="ECO:0000256" key="3">
    <source>
        <dbReference type="ARBA" id="ARBA00022679"/>
    </source>
</evidence>
<evidence type="ECO:0000313" key="10">
    <source>
        <dbReference type="Proteomes" id="UP000029380"/>
    </source>
</evidence>
<dbReference type="PANTHER" id="PTHR42933:SF1">
    <property type="entry name" value="SITE-SPECIFIC DNA-METHYLTRANSFERASE (ADENINE-SPECIFIC)"/>
    <property type="match status" value="1"/>
</dbReference>
<evidence type="ECO:0000256" key="7">
    <source>
        <dbReference type="SAM" id="Coils"/>
    </source>
</evidence>
<feature type="coiled-coil region" evidence="7">
    <location>
        <begin position="218"/>
        <end position="245"/>
    </location>
</feature>
<dbReference type="InterPro" id="IPR051537">
    <property type="entry name" value="DNA_Adenine_Mtase"/>
</dbReference>